<reference evidence="1 2" key="1">
    <citation type="submission" date="2014-08" db="EMBL/GenBank/DDBJ databases">
        <authorList>
            <person name="Hassan Y.I."/>
            <person name="Lepp D."/>
            <person name="Zhou T."/>
        </authorList>
    </citation>
    <scope>NUCLEOTIDE SEQUENCE [LARGE SCALE GENOMIC DNA]</scope>
    <source>
        <strain evidence="1 2">IFO13584</strain>
    </source>
</reference>
<evidence type="ECO:0000313" key="1">
    <source>
        <dbReference type="EMBL" id="KFL32815.1"/>
    </source>
</evidence>
<organism evidence="1 2">
    <name type="scientific">Devosia riboflavina</name>
    <dbReference type="NCBI Taxonomy" id="46914"/>
    <lineage>
        <taxon>Bacteria</taxon>
        <taxon>Pseudomonadati</taxon>
        <taxon>Pseudomonadota</taxon>
        <taxon>Alphaproteobacteria</taxon>
        <taxon>Hyphomicrobiales</taxon>
        <taxon>Devosiaceae</taxon>
        <taxon>Devosia</taxon>
    </lineage>
</organism>
<comment type="caution">
    <text evidence="1">The sequence shown here is derived from an EMBL/GenBank/DDBJ whole genome shotgun (WGS) entry which is preliminary data.</text>
</comment>
<dbReference type="EMBL" id="JQGC01000001">
    <property type="protein sequence ID" value="KFL32815.1"/>
    <property type="molecule type" value="Genomic_DNA"/>
</dbReference>
<dbReference type="RefSeq" id="WP_152565695.1">
    <property type="nucleotide sequence ID" value="NZ_JQGC01000001.1"/>
</dbReference>
<sequence length="76" mass="8415">MTMSLAEGGVLSVGCKIGRRSAVLLLADFRGTVRQQLQITHAYPLPERIFTFLREGLADSRLLFPGRAHPHLRLSA</sequence>
<protein>
    <submittedName>
        <fullName evidence="1">Uncharacterized protein</fullName>
    </submittedName>
</protein>
<gene>
    <name evidence="1" type="ORF">JP75_01325</name>
</gene>
<name>A0A087M7G2_9HYPH</name>
<keyword evidence="2" id="KW-1185">Reference proteome</keyword>
<dbReference type="STRING" id="46914.JP75_01325"/>
<dbReference type="Proteomes" id="UP000028981">
    <property type="component" value="Unassembled WGS sequence"/>
</dbReference>
<dbReference type="OrthoDB" id="49685at2"/>
<dbReference type="AlphaFoldDB" id="A0A087M7G2"/>
<proteinExistence type="predicted"/>
<evidence type="ECO:0000313" key="2">
    <source>
        <dbReference type="Proteomes" id="UP000028981"/>
    </source>
</evidence>
<accession>A0A087M7G2</accession>